<evidence type="ECO:0000313" key="7">
    <source>
        <dbReference type="EMBL" id="MCX2743401.1"/>
    </source>
</evidence>
<comment type="subcellular location">
    <subcellularLocation>
        <location evidence="1">Membrane</location>
        <topology evidence="1">Multi-pass membrane protein</topology>
    </subcellularLocation>
</comment>
<comment type="caution">
    <text evidence="7">The sequence shown here is derived from an EMBL/GenBank/DDBJ whole genome shotgun (WGS) entry which is preliminary data.</text>
</comment>
<dbReference type="PANTHER" id="PTHR46730:SF1">
    <property type="entry name" value="PLAT DOMAIN-CONTAINING PROTEIN"/>
    <property type="match status" value="1"/>
</dbReference>
<organism evidence="7 8">
    <name type="scientific">Mangrovivirga halotolerans</name>
    <dbReference type="NCBI Taxonomy" id="2993936"/>
    <lineage>
        <taxon>Bacteria</taxon>
        <taxon>Pseudomonadati</taxon>
        <taxon>Bacteroidota</taxon>
        <taxon>Cytophagia</taxon>
        <taxon>Cytophagales</taxon>
        <taxon>Mangrovivirgaceae</taxon>
        <taxon>Mangrovivirga</taxon>
    </lineage>
</organism>
<dbReference type="Pfam" id="PF18911">
    <property type="entry name" value="PKD_4"/>
    <property type="match status" value="3"/>
</dbReference>
<dbReference type="SMART" id="SM00089">
    <property type="entry name" value="PKD"/>
    <property type="match status" value="6"/>
</dbReference>
<accession>A0ABT3RP60</accession>
<dbReference type="InterPro" id="IPR000601">
    <property type="entry name" value="PKD_dom"/>
</dbReference>
<dbReference type="InterPro" id="IPR013783">
    <property type="entry name" value="Ig-like_fold"/>
</dbReference>
<keyword evidence="4" id="KW-1133">Transmembrane helix</keyword>
<evidence type="ECO:0000256" key="3">
    <source>
        <dbReference type="ARBA" id="ARBA00022737"/>
    </source>
</evidence>
<dbReference type="InterPro" id="IPR022409">
    <property type="entry name" value="PKD/Chitinase_dom"/>
</dbReference>
<sequence>MKILAQCQDVDFALPDEICSGSNIILAPSLSQNTFNNWNFCSNPLDSAPGEIVNMSSSYAYRNAPYVDIINDDTPRALTIRRTKRDDLFQISDINSELTGISNIQSLQAPAGTFSYPMDFEAVKDNGKWKVLMANLNNKYPFLIHLGEDLSNLSYVKVDTLNLQGLEVNTEEVVFKNINGNYIGLISSYREPKIYILNFGSSTSNIPIISSFLVDGISKINGLDLIKDCDNYFAIVSSRNESSIKLIDLGNELSFQNAYELNNYGITDPAQVKLVENKGKYYAFIQSFRGDFHRFDFGSNIGAAILDYKNLGRISENVFSFDIERINENLMGFSNDNVQYSRGFYSFQFQNQCFQSPSSTTERNPVISYNQPGTYPVTLTVTDSLGNKSSLTKEVTVVDTKAPIVTLDTDSVYCENSELQLSASSEGSVNSWYWQFGDGNSATGQTVSHQYVSDGSYPVMLQVTDSNTGCGNIAFDTISIFQEPVADFSNEQSVVCSNTDLYFENQSDLKGAQDYATYSWYLNESLVSNNIDYAERLDLPGTYSISLQTNIPGCYDSISKQIEVKAGPNPDFSFKEACENSFVSFNDLSTGSNIISRQWDFGNGTQSTAVSPEIFYEENGSYPVTLTLINDSNCQSSKIDTLKIYDIPNPDFSTSLACDNMPVKFRNMSTITGDQLNSWQWFVNGQEKSSLQNPEIEFETAGNYDVRLKVRSEFGCESSIVKSITINQSPSVDFIIENACSDNYVSFLYDEQNNSQAIKNWLWTIDGNEYLRKNVQKYFANTGEYSVKLNVIAENLCSEDTVRVFSIKQSPTAQFSVENPCEGEQTLFNSNTSNTVGYEWIINDNITLSGEKASWVFSRDGIHSLKHVVTATNGCTDTLSKEIDINKLPEVSFTVNNTEGGVPFLVDFTNESKFAETFLWDLEGDNKVLSNKFEPTYLYEFRGDYTVELTGFSKDSCSSSSVLNIKAVNPVVDLKINSLDLITEDVGKFLEIEITNNGNIPANELGVKVELSNGEVFTYPLEKRMPFDRTIHYKVPFDFELSTITNICAELSFDEIERDVYIYDNTNCITFNKGLGEIGFTKNPSQSDSYLQLTSPEAGIAHIIVFDSKGSKLLEQEFMLNKGLNNIPFKADDLSPGVYPVNVRFRGTSNSIKFIKQ</sequence>
<keyword evidence="3" id="KW-0677">Repeat</keyword>
<dbReference type="EMBL" id="JAPFQN010000003">
    <property type="protein sequence ID" value="MCX2743401.1"/>
    <property type="molecule type" value="Genomic_DNA"/>
</dbReference>
<dbReference type="Gene3D" id="2.60.40.10">
    <property type="entry name" value="Immunoglobulins"/>
    <property type="match status" value="8"/>
</dbReference>
<gene>
    <name evidence="7" type="ORF">OO013_05960</name>
</gene>
<evidence type="ECO:0000256" key="5">
    <source>
        <dbReference type="ARBA" id="ARBA00023136"/>
    </source>
</evidence>
<keyword evidence="2" id="KW-0812">Transmembrane</keyword>
<evidence type="ECO:0000313" key="8">
    <source>
        <dbReference type="Proteomes" id="UP001209885"/>
    </source>
</evidence>
<proteinExistence type="predicted"/>
<feature type="domain" description="PKD" evidence="6">
    <location>
        <begin position="583"/>
        <end position="633"/>
    </location>
</feature>
<evidence type="ECO:0000256" key="4">
    <source>
        <dbReference type="ARBA" id="ARBA00022989"/>
    </source>
</evidence>
<reference evidence="7 8" key="1">
    <citation type="submission" date="2022-11" db="EMBL/GenBank/DDBJ databases">
        <title>The characterization of three novel Bacteroidetes species and genomic analysis of their roles in tidal elemental geochemical cycles.</title>
        <authorList>
            <person name="Ma K."/>
        </authorList>
    </citation>
    <scope>NUCLEOTIDE SEQUENCE [LARGE SCALE GENOMIC DNA]</scope>
    <source>
        <strain evidence="7 8">M17</strain>
    </source>
</reference>
<dbReference type="RefSeq" id="WP_266055781.1">
    <property type="nucleotide sequence ID" value="NZ_JAPFQN010000003.1"/>
</dbReference>
<dbReference type="Proteomes" id="UP001209885">
    <property type="component" value="Unassembled WGS sequence"/>
</dbReference>
<dbReference type="CDD" id="cd00146">
    <property type="entry name" value="PKD"/>
    <property type="match status" value="3"/>
</dbReference>
<keyword evidence="8" id="KW-1185">Reference proteome</keyword>
<feature type="domain" description="PKD" evidence="6">
    <location>
        <begin position="402"/>
        <end position="466"/>
    </location>
</feature>
<dbReference type="Pfam" id="PF00801">
    <property type="entry name" value="PKD"/>
    <property type="match status" value="1"/>
</dbReference>
<name>A0ABT3RP60_9BACT</name>
<dbReference type="PANTHER" id="PTHR46730">
    <property type="entry name" value="POLYCYSTIN-1"/>
    <property type="match status" value="1"/>
</dbReference>
<feature type="domain" description="PKD" evidence="6">
    <location>
        <begin position="354"/>
        <end position="397"/>
    </location>
</feature>
<dbReference type="PROSITE" id="PS50093">
    <property type="entry name" value="PKD"/>
    <property type="match status" value="3"/>
</dbReference>
<dbReference type="InterPro" id="IPR035986">
    <property type="entry name" value="PKD_dom_sf"/>
</dbReference>
<dbReference type="SUPFAM" id="SSF49299">
    <property type="entry name" value="PKD domain"/>
    <property type="match status" value="7"/>
</dbReference>
<evidence type="ECO:0000259" key="6">
    <source>
        <dbReference type="PROSITE" id="PS50093"/>
    </source>
</evidence>
<evidence type="ECO:0000256" key="2">
    <source>
        <dbReference type="ARBA" id="ARBA00022692"/>
    </source>
</evidence>
<protein>
    <submittedName>
        <fullName evidence="7">PKD domain-containing protein</fullName>
    </submittedName>
</protein>
<keyword evidence="5" id="KW-0472">Membrane</keyword>
<evidence type="ECO:0000256" key="1">
    <source>
        <dbReference type="ARBA" id="ARBA00004141"/>
    </source>
</evidence>